<dbReference type="Proteomes" id="UP000244811">
    <property type="component" value="Chromosome 3"/>
</dbReference>
<dbReference type="AlphaFoldDB" id="A0A976SIZ1"/>
<gene>
    <name evidence="2" type="ORF">MACK_003860</name>
</gene>
<evidence type="ECO:0000313" key="3">
    <source>
        <dbReference type="Proteomes" id="UP000244811"/>
    </source>
</evidence>
<keyword evidence="1" id="KW-0732">Signal</keyword>
<accession>A0A976SIZ1</accession>
<reference evidence="2" key="1">
    <citation type="submission" date="2022-07" db="EMBL/GenBank/DDBJ databases">
        <title>Evaluation of T. orientalis genome assembly methods using nanopore sequencing and analysis of variation between genomes.</title>
        <authorList>
            <person name="Yam J."/>
            <person name="Micallef M.L."/>
            <person name="Liu M."/>
            <person name="Djordjevic S.P."/>
            <person name="Bogema D.R."/>
            <person name="Jenkins C."/>
        </authorList>
    </citation>
    <scope>NUCLEOTIDE SEQUENCE</scope>
    <source>
        <strain evidence="2">Goon Nure</strain>
    </source>
</reference>
<sequence>MNLRFLFYLFIAYVSFGSGMKRRNNSLMSDLVRVVLSRSKFNKSNVESSRVTQSPMVKMHLNKTKLPLFFYHTHKQPQEGASEIDYKNEKNKDVSKVNSMIDDMELLEVMPLKILNAHNYTEEELKKMPDNSESREVYEYLFVESPDSQHGVAGTVESDQNPVNVSQ</sequence>
<feature type="chain" id="PRO_5037285207" evidence="1">
    <location>
        <begin position="20"/>
        <end position="167"/>
    </location>
</feature>
<evidence type="ECO:0000256" key="1">
    <source>
        <dbReference type="SAM" id="SignalP"/>
    </source>
</evidence>
<proteinExistence type="predicted"/>
<protein>
    <submittedName>
        <fullName evidence="2">Uncharacterized protein</fullName>
    </submittedName>
</protein>
<dbReference type="EMBL" id="CP056070">
    <property type="protein sequence ID" value="UVC49749.1"/>
    <property type="molecule type" value="Genomic_DNA"/>
</dbReference>
<organism evidence="2 3">
    <name type="scientific">Theileria orientalis</name>
    <dbReference type="NCBI Taxonomy" id="68886"/>
    <lineage>
        <taxon>Eukaryota</taxon>
        <taxon>Sar</taxon>
        <taxon>Alveolata</taxon>
        <taxon>Apicomplexa</taxon>
        <taxon>Aconoidasida</taxon>
        <taxon>Piroplasmida</taxon>
        <taxon>Theileriidae</taxon>
        <taxon>Theileria</taxon>
    </lineage>
</organism>
<name>A0A976SIZ1_THEOR</name>
<evidence type="ECO:0000313" key="2">
    <source>
        <dbReference type="EMBL" id="UVC49749.1"/>
    </source>
</evidence>
<feature type="signal peptide" evidence="1">
    <location>
        <begin position="1"/>
        <end position="19"/>
    </location>
</feature>